<dbReference type="RefSeq" id="WP_121157098.1">
    <property type="nucleotide sequence ID" value="NZ_RBKT01000001.1"/>
</dbReference>
<proteinExistence type="predicted"/>
<dbReference type="InterPro" id="IPR046373">
    <property type="entry name" value="Acyl-CoA_Oxase/DH_mid-dom_sf"/>
</dbReference>
<dbReference type="GO" id="GO:0003995">
    <property type="term" value="F:acyl-CoA dehydrogenase activity"/>
    <property type="evidence" value="ECO:0007669"/>
    <property type="project" value="TreeGrafter"/>
</dbReference>
<evidence type="ECO:0000313" key="5">
    <source>
        <dbReference type="EMBL" id="RKR88476.1"/>
    </source>
</evidence>
<dbReference type="PIRSF" id="PIRSF016578">
    <property type="entry name" value="HsaA"/>
    <property type="match status" value="1"/>
</dbReference>
<feature type="domain" description="Acyl-CoA dehydrogenase C-terminal" evidence="4">
    <location>
        <begin position="231"/>
        <end position="362"/>
    </location>
</feature>
<feature type="transmembrane region" description="Helical" evidence="2">
    <location>
        <begin position="222"/>
        <end position="244"/>
    </location>
</feature>
<dbReference type="Gene3D" id="2.40.110.10">
    <property type="entry name" value="Butyryl-CoA Dehydrogenase, subunit A, domain 2"/>
    <property type="match status" value="1"/>
</dbReference>
<keyword evidence="1" id="KW-0560">Oxidoreductase</keyword>
<organism evidence="5 6">
    <name type="scientific">Micromonospora pisi</name>
    <dbReference type="NCBI Taxonomy" id="589240"/>
    <lineage>
        <taxon>Bacteria</taxon>
        <taxon>Bacillati</taxon>
        <taxon>Actinomycetota</taxon>
        <taxon>Actinomycetes</taxon>
        <taxon>Micromonosporales</taxon>
        <taxon>Micromonosporaceae</taxon>
        <taxon>Micromonospora</taxon>
    </lineage>
</organism>
<dbReference type="InterPro" id="IPR013107">
    <property type="entry name" value="Acyl-CoA_DH_C"/>
</dbReference>
<evidence type="ECO:0000256" key="1">
    <source>
        <dbReference type="ARBA" id="ARBA00023002"/>
    </source>
</evidence>
<evidence type="ECO:0000259" key="3">
    <source>
        <dbReference type="Pfam" id="PF02771"/>
    </source>
</evidence>
<sequence>MSLALIDQVRALSVRIRALAPGIERDRGLPEDLVDDLTGLGLFRLAAPNAAGGVEADPLTMFEVFEELGRADGSVGWCTMIGAATGATLGYLDEPVAAKLLADPRFLIAGVAAPSGRATMVPGGYRVRGRWSFASASRHSTHLVGGCVVFDGDTPAPGPGGMPQVRHVIMPAADLSIHDNWDVVGLAGTGSHDIEAVDVFVPDAYSFSLFGPPRQDRPLYRFPVFGLLAFGIGAVALGIARAALDEFARLAGEKRDPLTGQPVAGKPMIQAGLAEAEAILGAGRAYLLGEIADCWRRVSAGEVVPVEQRARLRLAIAYATRSAAHAVDLVYHAGGGASIRASSPLQRCFRDVHVATQHALVSQDVRELVGAVLLDQPVVTVRL</sequence>
<dbReference type="GO" id="GO:0050660">
    <property type="term" value="F:flavin adenine dinucleotide binding"/>
    <property type="evidence" value="ECO:0007669"/>
    <property type="project" value="InterPro"/>
</dbReference>
<dbReference type="Gene3D" id="1.20.140.10">
    <property type="entry name" value="Butyryl-CoA Dehydrogenase, subunit A, domain 3"/>
    <property type="match status" value="1"/>
</dbReference>
<keyword evidence="2" id="KW-1133">Transmembrane helix</keyword>
<feature type="domain" description="Acyl-CoA dehydrogenase/oxidase N-terminal" evidence="3">
    <location>
        <begin position="15"/>
        <end position="85"/>
    </location>
</feature>
<accession>A0A495JHJ8</accession>
<dbReference type="OrthoDB" id="3404950at2"/>
<comment type="caution">
    <text evidence="5">The sequence shown here is derived from an EMBL/GenBank/DDBJ whole genome shotgun (WGS) entry which is preliminary data.</text>
</comment>
<evidence type="ECO:0000259" key="4">
    <source>
        <dbReference type="Pfam" id="PF08028"/>
    </source>
</evidence>
<keyword evidence="2" id="KW-0472">Membrane</keyword>
<protein>
    <submittedName>
        <fullName evidence="5">Alkylation response protein AidB-like acyl-CoA dehydrogenase</fullName>
    </submittedName>
</protein>
<dbReference type="PANTHER" id="PTHR43884:SF12">
    <property type="entry name" value="ISOVALERYL-COA DEHYDROGENASE, MITOCHONDRIAL-RELATED"/>
    <property type="match status" value="1"/>
</dbReference>
<dbReference type="EMBL" id="RBKT01000001">
    <property type="protein sequence ID" value="RKR88476.1"/>
    <property type="molecule type" value="Genomic_DNA"/>
</dbReference>
<dbReference type="InterPro" id="IPR037069">
    <property type="entry name" value="AcylCoA_DH/ox_N_sf"/>
</dbReference>
<evidence type="ECO:0000256" key="2">
    <source>
        <dbReference type="SAM" id="Phobius"/>
    </source>
</evidence>
<keyword evidence="6" id="KW-1185">Reference proteome</keyword>
<dbReference type="Pfam" id="PF02771">
    <property type="entry name" value="Acyl-CoA_dh_N"/>
    <property type="match status" value="1"/>
</dbReference>
<evidence type="ECO:0000313" key="6">
    <source>
        <dbReference type="Proteomes" id="UP000277671"/>
    </source>
</evidence>
<dbReference type="InterPro" id="IPR009100">
    <property type="entry name" value="AcylCoA_DH/oxidase_NM_dom_sf"/>
</dbReference>
<name>A0A495JHJ8_9ACTN</name>
<dbReference type="PANTHER" id="PTHR43884">
    <property type="entry name" value="ACYL-COA DEHYDROGENASE"/>
    <property type="match status" value="1"/>
</dbReference>
<dbReference type="InterPro" id="IPR013786">
    <property type="entry name" value="AcylCoA_DH/ox_N"/>
</dbReference>
<keyword evidence="2" id="KW-0812">Transmembrane</keyword>
<reference evidence="5 6" key="1">
    <citation type="submission" date="2018-10" db="EMBL/GenBank/DDBJ databases">
        <title>Sequencing the genomes of 1000 actinobacteria strains.</title>
        <authorList>
            <person name="Klenk H.-P."/>
        </authorList>
    </citation>
    <scope>NUCLEOTIDE SEQUENCE [LARGE SCALE GENOMIC DNA]</scope>
    <source>
        <strain evidence="5 6">DSM 45175</strain>
    </source>
</reference>
<dbReference type="SUPFAM" id="SSF47203">
    <property type="entry name" value="Acyl-CoA dehydrogenase C-terminal domain-like"/>
    <property type="match status" value="1"/>
</dbReference>
<dbReference type="Gene3D" id="1.10.540.10">
    <property type="entry name" value="Acyl-CoA dehydrogenase/oxidase, N-terminal domain"/>
    <property type="match status" value="1"/>
</dbReference>
<gene>
    <name evidence="5" type="ORF">BDK92_2804</name>
</gene>
<dbReference type="AlphaFoldDB" id="A0A495JHJ8"/>
<dbReference type="Proteomes" id="UP000277671">
    <property type="component" value="Unassembled WGS sequence"/>
</dbReference>
<dbReference type="Pfam" id="PF08028">
    <property type="entry name" value="Acyl-CoA_dh_2"/>
    <property type="match status" value="1"/>
</dbReference>
<dbReference type="InterPro" id="IPR036250">
    <property type="entry name" value="AcylCo_DH-like_C"/>
</dbReference>
<dbReference type="SUPFAM" id="SSF56645">
    <property type="entry name" value="Acyl-CoA dehydrogenase NM domain-like"/>
    <property type="match status" value="1"/>
</dbReference>